<evidence type="ECO:0000313" key="1">
    <source>
        <dbReference type="EMBL" id="GEQ85050.1"/>
    </source>
</evidence>
<dbReference type="InterPro" id="IPR029024">
    <property type="entry name" value="TerB-like"/>
</dbReference>
<accession>A0A5J4FTP1</accession>
<evidence type="ECO:0000313" key="2">
    <source>
        <dbReference type="Proteomes" id="UP000326994"/>
    </source>
</evidence>
<dbReference type="RefSeq" id="WP_151892986.1">
    <property type="nucleotide sequence ID" value="NZ_BKCF01000001.1"/>
</dbReference>
<name>A0A5J4FTP1_9FLAO</name>
<organism evidence="1 2">
    <name type="scientific">Patiriisocius marinistellae</name>
    <dbReference type="NCBI Taxonomy" id="2494560"/>
    <lineage>
        <taxon>Bacteria</taxon>
        <taxon>Pseudomonadati</taxon>
        <taxon>Bacteroidota</taxon>
        <taxon>Flavobacteriia</taxon>
        <taxon>Flavobacteriales</taxon>
        <taxon>Flavobacteriaceae</taxon>
        <taxon>Patiriisocius</taxon>
    </lineage>
</organism>
<protein>
    <recommendedName>
        <fullName evidence="3">Co-chaperone DjlA N-terminal domain-containing protein</fullName>
    </recommendedName>
</protein>
<gene>
    <name evidence="1" type="ORF">ULMS_05580</name>
</gene>
<dbReference type="Gene3D" id="1.10.3680.10">
    <property type="entry name" value="TerB-like"/>
    <property type="match status" value="1"/>
</dbReference>
<dbReference type="SUPFAM" id="SSF158682">
    <property type="entry name" value="TerB-like"/>
    <property type="match status" value="1"/>
</dbReference>
<comment type="caution">
    <text evidence="1">The sequence shown here is derived from an EMBL/GenBank/DDBJ whole genome shotgun (WGS) entry which is preliminary data.</text>
</comment>
<reference evidence="1 2" key="1">
    <citation type="submission" date="2019-08" db="EMBL/GenBank/DDBJ databases">
        <title>Ulvibacter marinistellae sp. nov., isolated from a starfish, Patiria pectinifera.</title>
        <authorList>
            <person name="Kawano K."/>
            <person name="Ushijima N."/>
            <person name="Kihara M."/>
            <person name="Itoh H."/>
        </authorList>
    </citation>
    <scope>NUCLEOTIDE SEQUENCE [LARGE SCALE GENOMIC DNA]</scope>
    <source>
        <strain evidence="1 2">KK4</strain>
    </source>
</reference>
<dbReference type="OrthoDB" id="9770030at2"/>
<dbReference type="Proteomes" id="UP000326994">
    <property type="component" value="Unassembled WGS sequence"/>
</dbReference>
<evidence type="ECO:0008006" key="3">
    <source>
        <dbReference type="Google" id="ProtNLM"/>
    </source>
</evidence>
<proteinExistence type="predicted"/>
<dbReference type="EMBL" id="BKCF01000001">
    <property type="protein sequence ID" value="GEQ85050.1"/>
    <property type="molecule type" value="Genomic_DNA"/>
</dbReference>
<dbReference type="AlphaFoldDB" id="A0A5J4FTP1"/>
<keyword evidence="2" id="KW-1185">Reference proteome</keyword>
<sequence length="110" mass="12825">MNTSNEWTREVLEGYIFIYVANVDFKESYEERQLISDKIDAETSAKLHREFAKDNDYESITKIQDAISRLGYTDDEKEQLIEDVKKLLTADGEYDAAEQSVYMALKRIIT</sequence>